<comment type="caution">
    <text evidence="9">The sequence shown here is derived from an EMBL/GenBank/DDBJ whole genome shotgun (WGS) entry which is preliminary data.</text>
</comment>
<dbReference type="GO" id="GO:0003712">
    <property type="term" value="F:transcription coregulator activity"/>
    <property type="evidence" value="ECO:0007669"/>
    <property type="project" value="InterPro"/>
</dbReference>
<dbReference type="GO" id="GO:0016592">
    <property type="term" value="C:mediator complex"/>
    <property type="evidence" value="ECO:0007669"/>
    <property type="project" value="InterPro"/>
</dbReference>
<dbReference type="EMBL" id="MU853428">
    <property type="protein sequence ID" value="KAK4131078.1"/>
    <property type="molecule type" value="Genomic_DNA"/>
</dbReference>
<keyword evidence="5 7" id="KW-0804">Transcription</keyword>
<evidence type="ECO:0000313" key="10">
    <source>
        <dbReference type="Proteomes" id="UP001304895"/>
    </source>
</evidence>
<reference evidence="9" key="1">
    <citation type="journal article" date="2023" name="Mol. Phylogenet. Evol.">
        <title>Genome-scale phylogeny and comparative genomics of the fungal order Sordariales.</title>
        <authorList>
            <person name="Hensen N."/>
            <person name="Bonometti L."/>
            <person name="Westerberg I."/>
            <person name="Brannstrom I.O."/>
            <person name="Guillou S."/>
            <person name="Cros-Aarteil S."/>
            <person name="Calhoun S."/>
            <person name="Haridas S."/>
            <person name="Kuo A."/>
            <person name="Mondo S."/>
            <person name="Pangilinan J."/>
            <person name="Riley R."/>
            <person name="LaButti K."/>
            <person name="Andreopoulos B."/>
            <person name="Lipzen A."/>
            <person name="Chen C."/>
            <person name="Yan M."/>
            <person name="Daum C."/>
            <person name="Ng V."/>
            <person name="Clum A."/>
            <person name="Steindorff A."/>
            <person name="Ohm R.A."/>
            <person name="Martin F."/>
            <person name="Silar P."/>
            <person name="Natvig D.O."/>
            <person name="Lalanne C."/>
            <person name="Gautier V."/>
            <person name="Ament-Velasquez S.L."/>
            <person name="Kruys A."/>
            <person name="Hutchinson M.I."/>
            <person name="Powell A.J."/>
            <person name="Barry K."/>
            <person name="Miller A.N."/>
            <person name="Grigoriev I.V."/>
            <person name="Debuchy R."/>
            <person name="Gladieux P."/>
            <person name="Hiltunen Thoren M."/>
            <person name="Johannesson H."/>
        </authorList>
    </citation>
    <scope>NUCLEOTIDE SEQUENCE</scope>
    <source>
        <strain evidence="9">CBS 123565</strain>
    </source>
</reference>
<evidence type="ECO:0000256" key="2">
    <source>
        <dbReference type="ARBA" id="ARBA00008089"/>
    </source>
</evidence>
<evidence type="ECO:0000256" key="8">
    <source>
        <dbReference type="SAM" id="MobiDB-lite"/>
    </source>
</evidence>
<gene>
    <name evidence="7" type="primary">MED9</name>
    <name evidence="9" type="ORF">BT67DRAFT_451986</name>
</gene>
<feature type="region of interest" description="Disordered" evidence="8">
    <location>
        <begin position="29"/>
        <end position="104"/>
    </location>
</feature>
<keyword evidence="4 7" id="KW-0010">Activator</keyword>
<protein>
    <recommendedName>
        <fullName evidence="7">Mediator of RNA polymerase II transcription subunit 9</fullName>
    </recommendedName>
    <alternativeName>
        <fullName evidence="7">Mediator complex subunit 9</fullName>
    </alternativeName>
</protein>
<comment type="subcellular location">
    <subcellularLocation>
        <location evidence="1 7">Nucleus</location>
    </subcellularLocation>
</comment>
<keyword evidence="3 7" id="KW-0805">Transcription regulation</keyword>
<comment type="subunit">
    <text evidence="7">Component of the Mediator complex.</text>
</comment>
<evidence type="ECO:0000256" key="5">
    <source>
        <dbReference type="ARBA" id="ARBA00023163"/>
    </source>
</evidence>
<dbReference type="Pfam" id="PF07544">
    <property type="entry name" value="Med9"/>
    <property type="match status" value="1"/>
</dbReference>
<feature type="compositionally biased region" description="Gly residues" evidence="8">
    <location>
        <begin position="89"/>
        <end position="98"/>
    </location>
</feature>
<evidence type="ECO:0000313" key="9">
    <source>
        <dbReference type="EMBL" id="KAK4131078.1"/>
    </source>
</evidence>
<dbReference type="Proteomes" id="UP001304895">
    <property type="component" value="Unassembled WGS sequence"/>
</dbReference>
<dbReference type="GO" id="GO:0006357">
    <property type="term" value="P:regulation of transcription by RNA polymerase II"/>
    <property type="evidence" value="ECO:0007669"/>
    <property type="project" value="InterPro"/>
</dbReference>
<feature type="compositionally biased region" description="Low complexity" evidence="8">
    <location>
        <begin position="33"/>
        <end position="66"/>
    </location>
</feature>
<keyword evidence="10" id="KW-1185">Reference proteome</keyword>
<evidence type="ECO:0000256" key="7">
    <source>
        <dbReference type="RuleBase" id="RU364145"/>
    </source>
</evidence>
<reference evidence="9" key="2">
    <citation type="submission" date="2023-05" db="EMBL/GenBank/DDBJ databases">
        <authorList>
            <consortium name="Lawrence Berkeley National Laboratory"/>
            <person name="Steindorff A."/>
            <person name="Hensen N."/>
            <person name="Bonometti L."/>
            <person name="Westerberg I."/>
            <person name="Brannstrom I.O."/>
            <person name="Guillou S."/>
            <person name="Cros-Aarteil S."/>
            <person name="Calhoun S."/>
            <person name="Haridas S."/>
            <person name="Kuo A."/>
            <person name="Mondo S."/>
            <person name="Pangilinan J."/>
            <person name="Riley R."/>
            <person name="Labutti K."/>
            <person name="Andreopoulos B."/>
            <person name="Lipzen A."/>
            <person name="Chen C."/>
            <person name="Yanf M."/>
            <person name="Daum C."/>
            <person name="Ng V."/>
            <person name="Clum A."/>
            <person name="Ohm R."/>
            <person name="Martin F."/>
            <person name="Silar P."/>
            <person name="Natvig D."/>
            <person name="Lalanne C."/>
            <person name="Gautier V."/>
            <person name="Ament-Velasquez S.L."/>
            <person name="Kruys A."/>
            <person name="Hutchinson M.I."/>
            <person name="Powell A.J."/>
            <person name="Barry K."/>
            <person name="Miller A.N."/>
            <person name="Grigoriev I.V."/>
            <person name="Debuchy R."/>
            <person name="Gladieux P."/>
            <person name="Thoren M.H."/>
            <person name="Johannesson H."/>
        </authorList>
    </citation>
    <scope>NUCLEOTIDE SEQUENCE</scope>
    <source>
        <strain evidence="9">CBS 123565</strain>
    </source>
</reference>
<evidence type="ECO:0000256" key="1">
    <source>
        <dbReference type="ARBA" id="ARBA00004123"/>
    </source>
</evidence>
<evidence type="ECO:0000256" key="4">
    <source>
        <dbReference type="ARBA" id="ARBA00023159"/>
    </source>
</evidence>
<proteinExistence type="inferred from homology"/>
<sequence>MATHLPDGLSPDAVDTLTELASIITKLRSAQQTSATAAAGTATAAATAGGGPATSSAPSAPTFGAPVSTPSAPGGVTGTTPLPISAATPGGGGSGSGSGAALLSAKELPSATDNLKHKLQRARAAMRTLADVRRTTAQQEAEMEALQGRRRLQAGMLTRTQEDGVRFVKAEELEEEGAGDRMVE</sequence>
<dbReference type="InterPro" id="IPR011425">
    <property type="entry name" value="Med9"/>
</dbReference>
<name>A0AAN6ZAW6_9PEZI</name>
<evidence type="ECO:0000256" key="6">
    <source>
        <dbReference type="ARBA" id="ARBA00023242"/>
    </source>
</evidence>
<keyword evidence="6 7" id="KW-0539">Nucleus</keyword>
<organism evidence="9 10">
    <name type="scientific">Trichocladium antarcticum</name>
    <dbReference type="NCBI Taxonomy" id="1450529"/>
    <lineage>
        <taxon>Eukaryota</taxon>
        <taxon>Fungi</taxon>
        <taxon>Dikarya</taxon>
        <taxon>Ascomycota</taxon>
        <taxon>Pezizomycotina</taxon>
        <taxon>Sordariomycetes</taxon>
        <taxon>Sordariomycetidae</taxon>
        <taxon>Sordariales</taxon>
        <taxon>Chaetomiaceae</taxon>
        <taxon>Trichocladium</taxon>
    </lineage>
</organism>
<dbReference type="AlphaFoldDB" id="A0AAN6ZAW6"/>
<accession>A0AAN6ZAW6</accession>
<evidence type="ECO:0000256" key="3">
    <source>
        <dbReference type="ARBA" id="ARBA00023015"/>
    </source>
</evidence>
<comment type="similarity">
    <text evidence="2 7">Belongs to the Mediator complex subunit 9 family.</text>
</comment>
<comment type="function">
    <text evidence="7">Component of the Mediator complex, a coactivator involved in the regulated transcription of nearly all RNA polymerase II-dependent genes. Mediator functions as a bridge to convey information from gene-specific regulatory proteins to the basal RNA polymerase II transcription machinery. Mediator is recruited to promoters by direct interactions with regulatory proteins and serves as a scaffold for the assembly of a functional preinitiation complex with RNA polymerase II and the general transcription factors.</text>
</comment>